<organism evidence="3 5">
    <name type="scientific">Streptomyces gougerotii</name>
    <dbReference type="NCBI Taxonomy" id="53448"/>
    <lineage>
        <taxon>Bacteria</taxon>
        <taxon>Bacillati</taxon>
        <taxon>Actinomycetota</taxon>
        <taxon>Actinomycetes</taxon>
        <taxon>Kitasatosporales</taxon>
        <taxon>Streptomycetaceae</taxon>
        <taxon>Streptomyces</taxon>
        <taxon>Streptomyces diastaticus group</taxon>
    </lineage>
</organism>
<dbReference type="Proteomes" id="UP000660975">
    <property type="component" value="Unassembled WGS sequence"/>
</dbReference>
<reference evidence="3" key="3">
    <citation type="submission" date="2020-09" db="EMBL/GenBank/DDBJ databases">
        <authorList>
            <person name="Sun Q."/>
            <person name="Ohkuma M."/>
        </authorList>
    </citation>
    <scope>NUCLEOTIDE SEQUENCE</scope>
    <source>
        <strain evidence="3">JCM 4136</strain>
    </source>
</reference>
<dbReference type="EMBL" id="BMSC01000016">
    <property type="protein sequence ID" value="GGU85811.1"/>
    <property type="molecule type" value="Genomic_DNA"/>
</dbReference>
<comment type="caution">
    <text evidence="3">The sequence shown here is derived from an EMBL/GenBank/DDBJ whole genome shotgun (WGS) entry which is preliminary data.</text>
</comment>
<reference evidence="2 4" key="2">
    <citation type="submission" date="2020-02" db="EMBL/GenBank/DDBJ databases">
        <title>Whole genome shotgun sequence of Streptomyces gougerotii NBRC 13043.</title>
        <authorList>
            <person name="Ichikawa N."/>
            <person name="Komaki H."/>
            <person name="Tamura T."/>
        </authorList>
    </citation>
    <scope>NUCLEOTIDE SEQUENCE [LARGE SCALE GENOMIC DNA]</scope>
    <source>
        <strain evidence="2 4">NBRC 13043</strain>
    </source>
</reference>
<accession>A0A8H9HST0</accession>
<evidence type="ECO:0000313" key="5">
    <source>
        <dbReference type="Proteomes" id="UP000660975"/>
    </source>
</evidence>
<feature type="region of interest" description="Disordered" evidence="1">
    <location>
        <begin position="1"/>
        <end position="88"/>
    </location>
</feature>
<feature type="compositionally biased region" description="Low complexity" evidence="1">
    <location>
        <begin position="72"/>
        <end position="82"/>
    </location>
</feature>
<evidence type="ECO:0000313" key="2">
    <source>
        <dbReference type="EMBL" id="GFH76600.1"/>
    </source>
</evidence>
<evidence type="ECO:0000313" key="3">
    <source>
        <dbReference type="EMBL" id="GGU85811.1"/>
    </source>
</evidence>
<keyword evidence="4" id="KW-1185">Reference proteome</keyword>
<name>A0A8H9HST0_9ACTN</name>
<gene>
    <name evidence="3" type="ORF">GCM10010227_45300</name>
    <name evidence="2" type="ORF">Sgou_12700</name>
</gene>
<evidence type="ECO:0000313" key="4">
    <source>
        <dbReference type="Proteomes" id="UP000480804"/>
    </source>
</evidence>
<evidence type="ECO:0000256" key="1">
    <source>
        <dbReference type="SAM" id="MobiDB-lite"/>
    </source>
</evidence>
<dbReference type="EMBL" id="BLLO01000014">
    <property type="protein sequence ID" value="GFH76600.1"/>
    <property type="molecule type" value="Genomic_DNA"/>
</dbReference>
<sequence>MAPETPSPGEGPGLEGTRVHGRVGPTAIGQALPAGARGPVRLRGIACAGRAPSRRAPPEPQVARDVRSRTGRATVRALASAPAPAPPRAGTYFPVLTLPFSPAFAPPPIRQP</sequence>
<proteinExistence type="predicted"/>
<reference evidence="3" key="1">
    <citation type="journal article" date="2014" name="Int. J. Syst. Evol. Microbiol.">
        <title>Complete genome sequence of Corynebacterium casei LMG S-19264T (=DSM 44701T), isolated from a smear-ripened cheese.</title>
        <authorList>
            <consortium name="US DOE Joint Genome Institute (JGI-PGF)"/>
            <person name="Walter F."/>
            <person name="Albersmeier A."/>
            <person name="Kalinowski J."/>
            <person name="Ruckert C."/>
        </authorList>
    </citation>
    <scope>NUCLEOTIDE SEQUENCE</scope>
    <source>
        <strain evidence="3">JCM 4136</strain>
    </source>
</reference>
<dbReference type="Proteomes" id="UP000480804">
    <property type="component" value="Unassembled WGS sequence"/>
</dbReference>
<dbReference type="AlphaFoldDB" id="A0A8H9HST0"/>
<protein>
    <submittedName>
        <fullName evidence="3">Uncharacterized protein</fullName>
    </submittedName>
</protein>